<accession>G9NWP8</accession>
<organism evidence="1 2">
    <name type="scientific">Hypocrea atroviridis (strain ATCC 20476 / IMI 206040)</name>
    <name type="common">Trichoderma atroviride</name>
    <dbReference type="NCBI Taxonomy" id="452589"/>
    <lineage>
        <taxon>Eukaryota</taxon>
        <taxon>Fungi</taxon>
        <taxon>Dikarya</taxon>
        <taxon>Ascomycota</taxon>
        <taxon>Pezizomycotina</taxon>
        <taxon>Sordariomycetes</taxon>
        <taxon>Hypocreomycetidae</taxon>
        <taxon>Hypocreales</taxon>
        <taxon>Hypocreaceae</taxon>
        <taxon>Trichoderma</taxon>
    </lineage>
</organism>
<dbReference type="HOGENOM" id="CLU_2996767_0_0_1"/>
<keyword evidence="2" id="KW-1185">Reference proteome</keyword>
<name>G9NWP8_HYPAI</name>
<evidence type="ECO:0000313" key="2">
    <source>
        <dbReference type="Proteomes" id="UP000005426"/>
    </source>
</evidence>
<dbReference type="Proteomes" id="UP000005426">
    <property type="component" value="Unassembled WGS sequence"/>
</dbReference>
<evidence type="ECO:0000313" key="1">
    <source>
        <dbReference type="EMBL" id="EHK45399.1"/>
    </source>
</evidence>
<dbReference type="EMBL" id="ABDG02000024">
    <property type="protein sequence ID" value="EHK45399.1"/>
    <property type="molecule type" value="Genomic_DNA"/>
</dbReference>
<protein>
    <submittedName>
        <fullName evidence="1">Uncharacterized protein</fullName>
    </submittedName>
</protein>
<comment type="caution">
    <text evidence="1">The sequence shown here is derived from an EMBL/GenBank/DDBJ whole genome shotgun (WGS) entry which is preliminary data.</text>
</comment>
<reference evidence="1 2" key="1">
    <citation type="journal article" date="2011" name="Genome Biol.">
        <title>Comparative genome sequence analysis underscores mycoparasitism as the ancestral life style of Trichoderma.</title>
        <authorList>
            <person name="Kubicek C.P."/>
            <person name="Herrera-Estrella A."/>
            <person name="Seidl-Seiboth V."/>
            <person name="Martinez D.A."/>
            <person name="Druzhinina I.S."/>
            <person name="Thon M."/>
            <person name="Zeilinger S."/>
            <person name="Casas-Flores S."/>
            <person name="Horwitz B.A."/>
            <person name="Mukherjee P.K."/>
            <person name="Mukherjee M."/>
            <person name="Kredics L."/>
            <person name="Alcaraz L.D."/>
            <person name="Aerts A."/>
            <person name="Antal Z."/>
            <person name="Atanasova L."/>
            <person name="Cervantes-Badillo M.G."/>
            <person name="Challacombe J."/>
            <person name="Chertkov O."/>
            <person name="McCluskey K."/>
            <person name="Coulpier F."/>
            <person name="Deshpande N."/>
            <person name="von Doehren H."/>
            <person name="Ebbole D.J."/>
            <person name="Esquivel-Naranjo E.U."/>
            <person name="Fekete E."/>
            <person name="Flipphi M."/>
            <person name="Glaser F."/>
            <person name="Gomez-Rodriguez E.Y."/>
            <person name="Gruber S."/>
            <person name="Han C."/>
            <person name="Henrissat B."/>
            <person name="Hermosa R."/>
            <person name="Hernandez-Onate M."/>
            <person name="Karaffa L."/>
            <person name="Kosti I."/>
            <person name="Le Crom S."/>
            <person name="Lindquist E."/>
            <person name="Lucas S."/>
            <person name="Luebeck M."/>
            <person name="Luebeck P.S."/>
            <person name="Margeot A."/>
            <person name="Metz B."/>
            <person name="Misra M."/>
            <person name="Nevalainen H."/>
            <person name="Omann M."/>
            <person name="Packer N."/>
            <person name="Perrone G."/>
            <person name="Uresti-Rivera E.E."/>
            <person name="Salamov A."/>
            <person name="Schmoll M."/>
            <person name="Seiboth B."/>
            <person name="Shapiro H."/>
            <person name="Sukno S."/>
            <person name="Tamayo-Ramos J.A."/>
            <person name="Tisch D."/>
            <person name="Wiest A."/>
            <person name="Wilkinson H.H."/>
            <person name="Zhang M."/>
            <person name="Coutinho P.M."/>
            <person name="Kenerley C.M."/>
            <person name="Monte E."/>
            <person name="Baker S.E."/>
            <person name="Grigoriev I.V."/>
        </authorList>
    </citation>
    <scope>NUCLEOTIDE SEQUENCE [LARGE SCALE GENOMIC DNA]</scope>
    <source>
        <strain evidence="2">ATCC 20476 / IMI 206040</strain>
    </source>
</reference>
<proteinExistence type="predicted"/>
<sequence>MISLYCDEEFTRDDSYDSRSSAYEFLQVVKNVMTRLPQIEQGELATWIAKCVAIVKA</sequence>
<dbReference type="AlphaFoldDB" id="G9NWP8"/>
<gene>
    <name evidence="1" type="ORF">TRIATDRAFT_300043</name>
</gene>